<protein>
    <recommendedName>
        <fullName evidence="7">Flavin-containing monooxygenase</fullName>
        <ecNumber evidence="7">1.-.-.-</ecNumber>
    </recommendedName>
</protein>
<dbReference type="InterPro" id="IPR020946">
    <property type="entry name" value="Flavin_mOase-like"/>
</dbReference>
<dbReference type="PIRSF" id="PIRSF000332">
    <property type="entry name" value="FMO"/>
    <property type="match status" value="1"/>
</dbReference>
<dbReference type="EC" id="1.-.-.-" evidence="7"/>
<dbReference type="InterPro" id="IPR036188">
    <property type="entry name" value="FAD/NAD-bd_sf"/>
</dbReference>
<evidence type="ECO:0000256" key="8">
    <source>
        <dbReference type="SAM" id="Phobius"/>
    </source>
</evidence>
<keyword evidence="3 6" id="KW-0274">FAD</keyword>
<gene>
    <name evidence="9" type="ORF">KUTeg_003411</name>
</gene>
<keyword evidence="10" id="KW-1185">Reference proteome</keyword>
<dbReference type="InterPro" id="IPR000960">
    <property type="entry name" value="Flavin_mOase"/>
</dbReference>
<keyword evidence="2 6" id="KW-0285">Flavoprotein</keyword>
<organism evidence="9 10">
    <name type="scientific">Tegillarca granosa</name>
    <name type="common">Malaysian cockle</name>
    <name type="synonym">Anadara granosa</name>
    <dbReference type="NCBI Taxonomy" id="220873"/>
    <lineage>
        <taxon>Eukaryota</taxon>
        <taxon>Metazoa</taxon>
        <taxon>Spiralia</taxon>
        <taxon>Lophotrochozoa</taxon>
        <taxon>Mollusca</taxon>
        <taxon>Bivalvia</taxon>
        <taxon>Autobranchia</taxon>
        <taxon>Pteriomorphia</taxon>
        <taxon>Arcoida</taxon>
        <taxon>Arcoidea</taxon>
        <taxon>Arcidae</taxon>
        <taxon>Tegillarca</taxon>
    </lineage>
</organism>
<keyword evidence="8" id="KW-1133">Transmembrane helix</keyword>
<keyword evidence="8" id="KW-0812">Transmembrane</keyword>
<keyword evidence="4 6" id="KW-0521">NADP</keyword>
<evidence type="ECO:0000313" key="10">
    <source>
        <dbReference type="Proteomes" id="UP001217089"/>
    </source>
</evidence>
<dbReference type="EMBL" id="JARBDR010000214">
    <property type="protein sequence ID" value="KAJ8318320.1"/>
    <property type="molecule type" value="Genomic_DNA"/>
</dbReference>
<name>A0ABQ9FM34_TEGGR</name>
<dbReference type="InterPro" id="IPR050346">
    <property type="entry name" value="FMO-like"/>
</dbReference>
<dbReference type="Pfam" id="PF00743">
    <property type="entry name" value="FMO-like"/>
    <property type="match status" value="1"/>
</dbReference>
<comment type="subcellular location">
    <subcellularLocation>
        <location evidence="6">Endoplasmic reticulum membrane</location>
    </subcellularLocation>
</comment>
<comment type="caution">
    <text evidence="9">The sequence shown here is derived from an EMBL/GenBank/DDBJ whole genome shotgun (WGS) entry which is preliminary data.</text>
</comment>
<comment type="similarity">
    <text evidence="1 6 7">Belongs to the FMO family.</text>
</comment>
<keyword evidence="6" id="KW-0256">Endoplasmic reticulum</keyword>
<dbReference type="Proteomes" id="UP001217089">
    <property type="component" value="Unassembled WGS sequence"/>
</dbReference>
<comment type="cofactor">
    <cofactor evidence="6 7">
        <name>FAD</name>
        <dbReference type="ChEBI" id="CHEBI:57692"/>
    </cofactor>
</comment>
<dbReference type="PANTHER" id="PTHR23023">
    <property type="entry name" value="DIMETHYLANILINE MONOOXYGENASE"/>
    <property type="match status" value="1"/>
</dbReference>
<sequence>MSAKTVAIIGCGVSGITALKSCLEQGLDATCYEMHDNIGGTWYYTKHIRDEQGPGIYDFLITNTSREMMRFSDFHFPQNTPVFPQHQDVHNYLCEYAQHFNLFSHIQFNTKVLSLNKSPTYDTTGRWIIQTTKSDSKSADDIDTKEYDNVIISTGFQRHPFIPDIEGLSDFKGTYTHSQTFKNGDPYKDKRVLVIGEFMMGNFNMYPSFLCAMPNSALDVSVGIAESAEQVYLSVGAGCWVCPRNAEGIPIDTLIHRRVWKLFPAFLNRIMRRVSEANFNHTEFCIRPARGPIHYTGTVNDDLGSRIASGKIKVVSGTVKFLPNGAKLDDGTEIQDIDAIIFATGFRPDHSLLGQEHVMNAYKRVFPIDLPKHSLALVGMLGSNTPTGPVSEMQSRIAAMTFAGKHRLPERKIMQADNERWEKIKTDYYGPKKLLWPTLRLMDEIAEEIGVRPHFSNVFWKSPTVALQIVFGPAFSAHYRLQGDGATKEAVNDCLKAWKLTTQGAKLRKLPPLQKDRFSLPVPPFYHLMLFTIIVFCMAILIVA</sequence>
<evidence type="ECO:0000256" key="5">
    <source>
        <dbReference type="ARBA" id="ARBA00023002"/>
    </source>
</evidence>
<keyword evidence="5 6" id="KW-0560">Oxidoreductase</keyword>
<evidence type="ECO:0000256" key="1">
    <source>
        <dbReference type="ARBA" id="ARBA00009183"/>
    </source>
</evidence>
<keyword evidence="6 7" id="KW-0503">Monooxygenase</keyword>
<evidence type="ECO:0000256" key="4">
    <source>
        <dbReference type="ARBA" id="ARBA00022857"/>
    </source>
</evidence>
<evidence type="ECO:0000256" key="3">
    <source>
        <dbReference type="ARBA" id="ARBA00022827"/>
    </source>
</evidence>
<dbReference type="Gene3D" id="3.50.50.60">
    <property type="entry name" value="FAD/NAD(P)-binding domain"/>
    <property type="match status" value="2"/>
</dbReference>
<evidence type="ECO:0000256" key="6">
    <source>
        <dbReference type="PIRNR" id="PIRNR000332"/>
    </source>
</evidence>
<accession>A0ABQ9FM34</accession>
<dbReference type="SUPFAM" id="SSF51905">
    <property type="entry name" value="FAD/NAD(P)-binding domain"/>
    <property type="match status" value="3"/>
</dbReference>
<proteinExistence type="inferred from homology"/>
<feature type="transmembrane region" description="Helical" evidence="8">
    <location>
        <begin position="525"/>
        <end position="543"/>
    </location>
</feature>
<evidence type="ECO:0000313" key="9">
    <source>
        <dbReference type="EMBL" id="KAJ8318320.1"/>
    </source>
</evidence>
<evidence type="ECO:0000256" key="2">
    <source>
        <dbReference type="ARBA" id="ARBA00022630"/>
    </source>
</evidence>
<evidence type="ECO:0000256" key="7">
    <source>
        <dbReference type="RuleBase" id="RU361177"/>
    </source>
</evidence>
<keyword evidence="6 8" id="KW-0472">Membrane</keyword>
<dbReference type="PRINTS" id="PR00370">
    <property type="entry name" value="FMOXYGENASE"/>
</dbReference>
<reference evidence="9 10" key="1">
    <citation type="submission" date="2022-12" db="EMBL/GenBank/DDBJ databases">
        <title>Chromosome-level genome of Tegillarca granosa.</title>
        <authorList>
            <person name="Kim J."/>
        </authorList>
    </citation>
    <scope>NUCLEOTIDE SEQUENCE [LARGE SCALE GENOMIC DNA]</scope>
    <source>
        <strain evidence="9">Teg-2019</strain>
        <tissue evidence="9">Adductor muscle</tissue>
    </source>
</reference>